<accession>A0A915IWI3</accession>
<sequence length="137" mass="14166">TSDPSIKTTVDITSFLPHAPPKRCYPASSSSSSSAAATTTSPPPEIRAQLKDSLLLRTGSPAAAAAASSSGRSTPASCSSIIELGSPTDRRRPLGVWVPPAQHPSSKLVHLQYNSPLGLYSAHNVADSVEKMTGSKV</sequence>
<evidence type="ECO:0000313" key="3">
    <source>
        <dbReference type="Proteomes" id="UP000887565"/>
    </source>
</evidence>
<feature type="compositionally biased region" description="Low complexity" evidence="1">
    <location>
        <begin position="61"/>
        <end position="80"/>
    </location>
</feature>
<feature type="domain" description="Zasp-like motif" evidence="2">
    <location>
        <begin position="107"/>
        <end position="132"/>
    </location>
</feature>
<organism evidence="3 4">
    <name type="scientific">Romanomermis culicivorax</name>
    <name type="common">Nematode worm</name>
    <dbReference type="NCBI Taxonomy" id="13658"/>
    <lineage>
        <taxon>Eukaryota</taxon>
        <taxon>Metazoa</taxon>
        <taxon>Ecdysozoa</taxon>
        <taxon>Nematoda</taxon>
        <taxon>Enoplea</taxon>
        <taxon>Dorylaimia</taxon>
        <taxon>Mermithida</taxon>
        <taxon>Mermithoidea</taxon>
        <taxon>Mermithidae</taxon>
        <taxon>Romanomermis</taxon>
    </lineage>
</organism>
<feature type="region of interest" description="Disordered" evidence="1">
    <location>
        <begin position="61"/>
        <end position="94"/>
    </location>
</feature>
<evidence type="ECO:0000256" key="1">
    <source>
        <dbReference type="SAM" id="MobiDB-lite"/>
    </source>
</evidence>
<reference evidence="4" key="1">
    <citation type="submission" date="2022-11" db="UniProtKB">
        <authorList>
            <consortium name="WormBaseParasite"/>
        </authorList>
    </citation>
    <scope>IDENTIFICATION</scope>
</reference>
<protein>
    <submittedName>
        <fullName evidence="4">Zasp-like motif domain-containing protein</fullName>
    </submittedName>
</protein>
<feature type="compositionally biased region" description="Low complexity" evidence="1">
    <location>
        <begin position="26"/>
        <end position="40"/>
    </location>
</feature>
<feature type="region of interest" description="Disordered" evidence="1">
    <location>
        <begin position="21"/>
        <end position="45"/>
    </location>
</feature>
<dbReference type="Proteomes" id="UP000887565">
    <property type="component" value="Unplaced"/>
</dbReference>
<proteinExistence type="predicted"/>
<dbReference type="SMART" id="SM00735">
    <property type="entry name" value="ZM"/>
    <property type="match status" value="1"/>
</dbReference>
<keyword evidence="3" id="KW-1185">Reference proteome</keyword>
<evidence type="ECO:0000259" key="2">
    <source>
        <dbReference type="SMART" id="SM00735"/>
    </source>
</evidence>
<dbReference type="AlphaFoldDB" id="A0A915IWI3"/>
<dbReference type="InterPro" id="IPR006643">
    <property type="entry name" value="Zasp-like_motif"/>
</dbReference>
<dbReference type="WBParaSite" id="nRc.2.0.1.t18187-RA">
    <property type="protein sequence ID" value="nRc.2.0.1.t18187-RA"/>
    <property type="gene ID" value="nRc.2.0.1.g18187"/>
</dbReference>
<evidence type="ECO:0000313" key="4">
    <source>
        <dbReference type="WBParaSite" id="nRc.2.0.1.t18187-RA"/>
    </source>
</evidence>
<name>A0A915IWI3_ROMCU</name>